<feature type="transmembrane region" description="Helical" evidence="2">
    <location>
        <begin position="87"/>
        <end position="105"/>
    </location>
</feature>
<feature type="domain" description="DUF2231" evidence="3">
    <location>
        <begin position="6"/>
        <end position="117"/>
    </location>
</feature>
<evidence type="ECO:0000259" key="3">
    <source>
        <dbReference type="Pfam" id="PF09990"/>
    </source>
</evidence>
<evidence type="ECO:0000256" key="1">
    <source>
        <dbReference type="SAM" id="MobiDB-lite"/>
    </source>
</evidence>
<dbReference type="Proteomes" id="UP001597182">
    <property type="component" value="Unassembled WGS sequence"/>
</dbReference>
<evidence type="ECO:0000313" key="4">
    <source>
        <dbReference type="EMBL" id="MFD1233392.1"/>
    </source>
</evidence>
<accession>A0ABW3VDZ3</accession>
<sequence length="202" mass="20134">MLTVGGIPAHPLVVHAVVVLLPLAAIGAVVVALRPSLRRSLGIPLALVTIVGVLAVPIATRTGDQLREALGGGSPLVEVHEERADNLLPWAVLFGLLVLVSVVVARMADRAAAAVAEVEPIAAGGGGPRTGATAPATTRATTRATTQTATQTATRAATRAVTLRRVATTAGLLAALAGIAVAALVVWIGDAGAQSVWQGVGG</sequence>
<feature type="transmembrane region" description="Helical" evidence="2">
    <location>
        <begin position="166"/>
        <end position="188"/>
    </location>
</feature>
<dbReference type="RefSeq" id="WP_346094160.1">
    <property type="nucleotide sequence ID" value="NZ_BAABKS010000087.1"/>
</dbReference>
<feature type="compositionally biased region" description="Low complexity" evidence="1">
    <location>
        <begin position="130"/>
        <end position="153"/>
    </location>
</feature>
<proteinExistence type="predicted"/>
<dbReference type="InterPro" id="IPR019251">
    <property type="entry name" value="DUF2231_TM"/>
</dbReference>
<name>A0ABW3VDZ3_9PSEU</name>
<keyword evidence="5" id="KW-1185">Reference proteome</keyword>
<organism evidence="4 5">
    <name type="scientific">Pseudonocardia benzenivorans</name>
    <dbReference type="NCBI Taxonomy" id="228005"/>
    <lineage>
        <taxon>Bacteria</taxon>
        <taxon>Bacillati</taxon>
        <taxon>Actinomycetota</taxon>
        <taxon>Actinomycetes</taxon>
        <taxon>Pseudonocardiales</taxon>
        <taxon>Pseudonocardiaceae</taxon>
        <taxon>Pseudonocardia</taxon>
    </lineage>
</organism>
<gene>
    <name evidence="4" type="ORF">ACFQ34_08870</name>
</gene>
<feature type="transmembrane region" description="Helical" evidence="2">
    <location>
        <begin position="40"/>
        <end position="60"/>
    </location>
</feature>
<feature type="region of interest" description="Disordered" evidence="1">
    <location>
        <begin position="126"/>
        <end position="153"/>
    </location>
</feature>
<dbReference type="Pfam" id="PF09990">
    <property type="entry name" value="DUF2231"/>
    <property type="match status" value="1"/>
</dbReference>
<keyword evidence="2" id="KW-1133">Transmembrane helix</keyword>
<comment type="caution">
    <text evidence="4">The sequence shown here is derived from an EMBL/GenBank/DDBJ whole genome shotgun (WGS) entry which is preliminary data.</text>
</comment>
<evidence type="ECO:0000313" key="5">
    <source>
        <dbReference type="Proteomes" id="UP001597182"/>
    </source>
</evidence>
<keyword evidence="2" id="KW-0472">Membrane</keyword>
<protein>
    <submittedName>
        <fullName evidence="4">DUF2231 domain-containing protein</fullName>
    </submittedName>
</protein>
<keyword evidence="2" id="KW-0812">Transmembrane</keyword>
<evidence type="ECO:0000256" key="2">
    <source>
        <dbReference type="SAM" id="Phobius"/>
    </source>
</evidence>
<dbReference type="EMBL" id="JBHTMB010000061">
    <property type="protein sequence ID" value="MFD1233392.1"/>
    <property type="molecule type" value="Genomic_DNA"/>
</dbReference>
<reference evidence="5" key="1">
    <citation type="journal article" date="2019" name="Int. J. Syst. Evol. Microbiol.">
        <title>The Global Catalogue of Microorganisms (GCM) 10K type strain sequencing project: providing services to taxonomists for standard genome sequencing and annotation.</title>
        <authorList>
            <consortium name="The Broad Institute Genomics Platform"/>
            <consortium name="The Broad Institute Genome Sequencing Center for Infectious Disease"/>
            <person name="Wu L."/>
            <person name="Ma J."/>
        </authorList>
    </citation>
    <scope>NUCLEOTIDE SEQUENCE [LARGE SCALE GENOMIC DNA]</scope>
    <source>
        <strain evidence="5">CCUG 49018</strain>
    </source>
</reference>
<feature type="transmembrane region" description="Helical" evidence="2">
    <location>
        <begin position="12"/>
        <end position="33"/>
    </location>
</feature>